<comment type="caution">
    <text evidence="1">The sequence shown here is derived from an EMBL/GenBank/DDBJ whole genome shotgun (WGS) entry which is preliminary data.</text>
</comment>
<name>A0A0V0XZX9_TRIPS</name>
<protein>
    <submittedName>
        <fullName evidence="1">Uncharacterized protein</fullName>
    </submittedName>
</protein>
<dbReference type="EMBL" id="JYDU01000090">
    <property type="protein sequence ID" value="KRX93387.1"/>
    <property type="molecule type" value="Genomic_DNA"/>
</dbReference>
<sequence length="56" mass="6195">MTPSVQSFHNSMNRIPQLVITYARSKEELQRYAKSGDGSALGYVVLLAIHICVLMG</sequence>
<dbReference type="AlphaFoldDB" id="A0A0V0XZX9"/>
<dbReference type="Proteomes" id="UP000054815">
    <property type="component" value="Unassembled WGS sequence"/>
</dbReference>
<organism evidence="1 2">
    <name type="scientific">Trichinella pseudospiralis</name>
    <name type="common">Parasitic roundworm</name>
    <dbReference type="NCBI Taxonomy" id="6337"/>
    <lineage>
        <taxon>Eukaryota</taxon>
        <taxon>Metazoa</taxon>
        <taxon>Ecdysozoa</taxon>
        <taxon>Nematoda</taxon>
        <taxon>Enoplea</taxon>
        <taxon>Dorylaimia</taxon>
        <taxon>Trichinellida</taxon>
        <taxon>Trichinellidae</taxon>
        <taxon>Trichinella</taxon>
    </lineage>
</organism>
<evidence type="ECO:0000313" key="1">
    <source>
        <dbReference type="EMBL" id="KRX93387.1"/>
    </source>
</evidence>
<proteinExistence type="predicted"/>
<evidence type="ECO:0000313" key="2">
    <source>
        <dbReference type="Proteomes" id="UP000054815"/>
    </source>
</evidence>
<accession>A0A0V0XZX9</accession>
<gene>
    <name evidence="1" type="ORF">T4E_10721</name>
</gene>
<reference evidence="1 2" key="1">
    <citation type="submission" date="2015-01" db="EMBL/GenBank/DDBJ databases">
        <title>Evolution of Trichinella species and genotypes.</title>
        <authorList>
            <person name="Korhonen P.K."/>
            <person name="Edoardo P."/>
            <person name="Giuseppe L.R."/>
            <person name="Gasser R.B."/>
        </authorList>
    </citation>
    <scope>NUCLEOTIDE SEQUENCE [LARGE SCALE GENOMIC DNA]</scope>
    <source>
        <strain evidence="1">ISS141</strain>
    </source>
</reference>